<gene>
    <name evidence="8" type="ORF">ROLI_040250</name>
</gene>
<sequence length="73" mass="8032">MKTTIFMLNAQFSTFYNIYVSRLICLAYPGSDSDTLLLDVQADLLDALNTRMIVPLIAISKAPVPAKRLNPGS</sequence>
<accession>A0ABZ2BZY5</accession>
<dbReference type="EMBL" id="CP143423">
    <property type="protein sequence ID" value="WVX50925.1"/>
    <property type="molecule type" value="Genomic_DNA"/>
</dbReference>
<dbReference type="InterPro" id="IPR002712">
    <property type="entry name" value="CcdB"/>
</dbReference>
<dbReference type="SUPFAM" id="SSF50118">
    <property type="entry name" value="Cell growth inhibitor/plasmid maintenance toxic component"/>
    <property type="match status" value="1"/>
</dbReference>
<keyword evidence="3" id="KW-0678">Repressor</keyword>
<dbReference type="Pfam" id="PF01845">
    <property type="entry name" value="CcdB"/>
    <property type="match status" value="1"/>
</dbReference>
<evidence type="ECO:0000256" key="1">
    <source>
        <dbReference type="ARBA" id="ARBA00005230"/>
    </source>
</evidence>
<evidence type="ECO:0000313" key="8">
    <source>
        <dbReference type="EMBL" id="WVX50925.1"/>
    </source>
</evidence>
<evidence type="ECO:0000256" key="2">
    <source>
        <dbReference type="ARBA" id="ARBA00015075"/>
    </source>
</evidence>
<name>A0ABZ2BZY5_9RHOB</name>
<evidence type="ECO:0000256" key="4">
    <source>
        <dbReference type="ARBA" id="ARBA00023015"/>
    </source>
</evidence>
<keyword evidence="4" id="KW-0805">Transcription regulation</keyword>
<evidence type="ECO:0000313" key="9">
    <source>
        <dbReference type="Proteomes" id="UP001318682"/>
    </source>
</evidence>
<evidence type="ECO:0000256" key="5">
    <source>
        <dbReference type="ARBA" id="ARBA00023163"/>
    </source>
</evidence>
<organism evidence="8 9">
    <name type="scientific">Roseobacter fucihabitans</name>
    <dbReference type="NCBI Taxonomy" id="1537242"/>
    <lineage>
        <taxon>Bacteria</taxon>
        <taxon>Pseudomonadati</taxon>
        <taxon>Pseudomonadota</taxon>
        <taxon>Alphaproteobacteria</taxon>
        <taxon>Rhodobacterales</taxon>
        <taxon>Roseobacteraceae</taxon>
        <taxon>Roseobacter</taxon>
    </lineage>
</organism>
<dbReference type="InterPro" id="IPR011067">
    <property type="entry name" value="Plasmid_toxin/cell-grow_inhib"/>
</dbReference>
<dbReference type="Proteomes" id="UP001318682">
    <property type="component" value="Chromosome"/>
</dbReference>
<evidence type="ECO:0000256" key="7">
    <source>
        <dbReference type="ARBA" id="ARBA00033135"/>
    </source>
</evidence>
<dbReference type="Gene3D" id="2.30.30.110">
    <property type="match status" value="1"/>
</dbReference>
<comment type="similarity">
    <text evidence="1">Belongs to the CcdB toxin family.</text>
</comment>
<keyword evidence="9" id="KW-1185">Reference proteome</keyword>
<proteinExistence type="inferred from homology"/>
<evidence type="ECO:0000256" key="3">
    <source>
        <dbReference type="ARBA" id="ARBA00022491"/>
    </source>
</evidence>
<evidence type="ECO:0000256" key="6">
    <source>
        <dbReference type="ARBA" id="ARBA00029628"/>
    </source>
</evidence>
<protein>
    <recommendedName>
        <fullName evidence="2">Toxin CcdB</fullName>
    </recommendedName>
    <alternativeName>
        <fullName evidence="7">Cytotoxic protein CcdB</fullName>
    </alternativeName>
    <alternativeName>
        <fullName evidence="6">Protein LetD</fullName>
    </alternativeName>
</protein>
<dbReference type="RefSeq" id="WP_262386439.1">
    <property type="nucleotide sequence ID" value="NZ_CP143423.1"/>
</dbReference>
<keyword evidence="5" id="KW-0804">Transcription</keyword>
<reference evidence="9" key="1">
    <citation type="submission" date="2024-01" db="EMBL/GenBank/DDBJ databases">
        <title>Roseobacter fucihabitans sp. nov., isolated from the brown alga Fucus spiralis.</title>
        <authorList>
            <person name="Hahnke S."/>
            <person name="Berger M."/>
            <person name="Schlingloff A."/>
            <person name="Athale I."/>
            <person name="Neumann-Schaal M."/>
            <person name="Adenaya A."/>
            <person name="Poehlein A."/>
            <person name="Daniel R."/>
            <person name="Pertersen J."/>
            <person name="Brinkhoff T."/>
        </authorList>
    </citation>
    <scope>NUCLEOTIDE SEQUENCE [LARGE SCALE GENOMIC DNA]</scope>
    <source>
        <strain evidence="9">B14</strain>
    </source>
</reference>